<dbReference type="PANTHER" id="PTHR33178:SF10">
    <property type="entry name" value="STRESS-RESPONSE A_B BARREL DOMAIN-CONTAINING PROTEIN"/>
    <property type="match status" value="1"/>
</dbReference>
<proteinExistence type="predicted"/>
<dbReference type="SMART" id="SM00886">
    <property type="entry name" value="Dabb"/>
    <property type="match status" value="1"/>
</dbReference>
<keyword evidence="4" id="KW-1185">Reference proteome</keyword>
<dbReference type="InterPro" id="IPR011008">
    <property type="entry name" value="Dimeric_a/b-barrel"/>
</dbReference>
<organism evidence="3 4">
    <name type="scientific">Dyadobacter pollutisoli</name>
    <dbReference type="NCBI Taxonomy" id="2910158"/>
    <lineage>
        <taxon>Bacteria</taxon>
        <taxon>Pseudomonadati</taxon>
        <taxon>Bacteroidota</taxon>
        <taxon>Cytophagia</taxon>
        <taxon>Cytophagales</taxon>
        <taxon>Spirosomataceae</taxon>
        <taxon>Dyadobacter</taxon>
    </lineage>
</organism>
<feature type="domain" description="Stress-response A/B barrel" evidence="2">
    <location>
        <begin position="21"/>
        <end position="115"/>
    </location>
</feature>
<dbReference type="Pfam" id="PF07876">
    <property type="entry name" value="Dabb"/>
    <property type="match status" value="1"/>
</dbReference>
<protein>
    <submittedName>
        <fullName evidence="3">Dabb family protein</fullName>
    </submittedName>
</protein>
<gene>
    <name evidence="3" type="ORF">ON006_25055</name>
</gene>
<dbReference type="Gene3D" id="3.30.70.100">
    <property type="match status" value="1"/>
</dbReference>
<evidence type="ECO:0000256" key="1">
    <source>
        <dbReference type="ARBA" id="ARBA00011738"/>
    </source>
</evidence>
<comment type="subunit">
    <text evidence="1">Homodimer.</text>
</comment>
<accession>A0A9E8NEW3</accession>
<dbReference type="KEGG" id="dpf:ON006_25055"/>
<evidence type="ECO:0000313" key="4">
    <source>
        <dbReference type="Proteomes" id="UP001164653"/>
    </source>
</evidence>
<dbReference type="RefSeq" id="WP_244825141.1">
    <property type="nucleotide sequence ID" value="NZ_CP112998.1"/>
</dbReference>
<dbReference type="PANTHER" id="PTHR33178">
    <property type="match status" value="1"/>
</dbReference>
<reference evidence="3" key="1">
    <citation type="submission" date="2022-11" db="EMBL/GenBank/DDBJ databases">
        <title>Dyadobacter pollutisoli sp. nov., isolated from plastic dumped soil.</title>
        <authorList>
            <person name="Kim J.M."/>
            <person name="Kim K.R."/>
            <person name="Lee J.K."/>
            <person name="Hao L."/>
            <person name="Jeon C.O."/>
        </authorList>
    </citation>
    <scope>NUCLEOTIDE SEQUENCE</scope>
    <source>
        <strain evidence="3">U1</strain>
    </source>
</reference>
<sequence>MLLFGSMASVSAQNTTSKKMLRHVVLFKFKDSATPAQVKEVEDAFRKVPTKIKEVKGFEWGTNNSPEGLAQGFTHAFLVTFDSEAAREIYLPHPDHKAFVKVLEPHLDKVLVIDYWTKE</sequence>
<name>A0A9E8NEW3_9BACT</name>
<dbReference type="SUPFAM" id="SSF54909">
    <property type="entry name" value="Dimeric alpha+beta barrel"/>
    <property type="match status" value="1"/>
</dbReference>
<evidence type="ECO:0000313" key="3">
    <source>
        <dbReference type="EMBL" id="WAC15499.1"/>
    </source>
</evidence>
<dbReference type="Proteomes" id="UP001164653">
    <property type="component" value="Chromosome"/>
</dbReference>
<dbReference type="EMBL" id="CP112998">
    <property type="protein sequence ID" value="WAC15499.1"/>
    <property type="molecule type" value="Genomic_DNA"/>
</dbReference>
<evidence type="ECO:0000259" key="2">
    <source>
        <dbReference type="PROSITE" id="PS51502"/>
    </source>
</evidence>
<dbReference type="InterPro" id="IPR044662">
    <property type="entry name" value="HS1/DABB1-like"/>
</dbReference>
<dbReference type="AlphaFoldDB" id="A0A9E8NEW3"/>
<dbReference type="PROSITE" id="PS51502">
    <property type="entry name" value="S_R_A_B_BARREL"/>
    <property type="match status" value="1"/>
</dbReference>
<dbReference type="InterPro" id="IPR013097">
    <property type="entry name" value="Dabb"/>
</dbReference>